<dbReference type="OrthoDB" id="9930475at2"/>
<protein>
    <submittedName>
        <fullName evidence="3">Undecaprenyl pyrophosphate phosphatase</fullName>
        <ecNumber evidence="3">3.6.1.27</ecNumber>
    </submittedName>
</protein>
<feature type="transmembrane region" description="Helical" evidence="1">
    <location>
        <begin position="53"/>
        <end position="70"/>
    </location>
</feature>
<evidence type="ECO:0000256" key="1">
    <source>
        <dbReference type="SAM" id="Phobius"/>
    </source>
</evidence>
<sequence>MEKLTITYRLQDYLEANIIHNKQLLILYKIFGSLMSIIIFLHILYLYILKEPIGWINVFFLVFFLLFMNYEKTFFLLQIKSLFKQQKKYFEQVEIVLTETEIVEKTSYSESKFYWIYKHNKTPKMLLIYINSQGFIIIPKKYCSNDQQYENICNLVANFPQGN</sequence>
<dbReference type="EC" id="3.6.1.27" evidence="3"/>
<dbReference type="AlphaFoldDB" id="A3IRC3"/>
<evidence type="ECO:0000259" key="2">
    <source>
        <dbReference type="Pfam" id="PF14317"/>
    </source>
</evidence>
<feature type="transmembrane region" description="Helical" evidence="1">
    <location>
        <begin position="26"/>
        <end position="47"/>
    </location>
</feature>
<evidence type="ECO:0000313" key="3">
    <source>
        <dbReference type="EMBL" id="EAZ90925.1"/>
    </source>
</evidence>
<comment type="caution">
    <text evidence="3">The sequence shown here is derived from an EMBL/GenBank/DDBJ whole genome shotgun (WGS) entry which is preliminary data.</text>
</comment>
<proteinExistence type="predicted"/>
<keyword evidence="4" id="KW-1185">Reference proteome</keyword>
<dbReference type="Pfam" id="PF14317">
    <property type="entry name" value="YcxB"/>
    <property type="match status" value="1"/>
</dbReference>
<dbReference type="GO" id="GO:0050380">
    <property type="term" value="F:undecaprenyl-diphosphatase activity"/>
    <property type="evidence" value="ECO:0007669"/>
    <property type="project" value="UniProtKB-EC"/>
</dbReference>
<accession>A3IRC3</accession>
<keyword evidence="3" id="KW-0378">Hydrolase</keyword>
<dbReference type="Proteomes" id="UP000003781">
    <property type="component" value="Unassembled WGS sequence"/>
</dbReference>
<dbReference type="RefSeq" id="WP_008275934.1">
    <property type="nucleotide sequence ID" value="NZ_AAXW01000018.1"/>
</dbReference>
<keyword evidence="1" id="KW-0472">Membrane</keyword>
<dbReference type="EMBL" id="AAXW01000018">
    <property type="protein sequence ID" value="EAZ90925.1"/>
    <property type="molecule type" value="Genomic_DNA"/>
</dbReference>
<keyword evidence="1" id="KW-0812">Transmembrane</keyword>
<organism evidence="3 4">
    <name type="scientific">Crocosphaera chwakensis CCY0110</name>
    <dbReference type="NCBI Taxonomy" id="391612"/>
    <lineage>
        <taxon>Bacteria</taxon>
        <taxon>Bacillati</taxon>
        <taxon>Cyanobacteriota</taxon>
        <taxon>Cyanophyceae</taxon>
        <taxon>Oscillatoriophycideae</taxon>
        <taxon>Chroococcales</taxon>
        <taxon>Aphanothecaceae</taxon>
        <taxon>Crocosphaera</taxon>
        <taxon>Crocosphaera chwakensis</taxon>
    </lineage>
</organism>
<name>A3IRC3_9CHRO</name>
<dbReference type="InterPro" id="IPR025588">
    <property type="entry name" value="YcxB-like_C"/>
</dbReference>
<evidence type="ECO:0000313" key="4">
    <source>
        <dbReference type="Proteomes" id="UP000003781"/>
    </source>
</evidence>
<feature type="domain" description="YcxB-like C-terminal" evidence="2">
    <location>
        <begin position="98"/>
        <end position="147"/>
    </location>
</feature>
<reference evidence="3 4" key="1">
    <citation type="submission" date="2007-03" db="EMBL/GenBank/DDBJ databases">
        <authorList>
            <person name="Stal L."/>
            <person name="Ferriera S."/>
            <person name="Johnson J."/>
            <person name="Kravitz S."/>
            <person name="Beeson K."/>
            <person name="Sutton G."/>
            <person name="Rogers Y.-H."/>
            <person name="Friedman R."/>
            <person name="Frazier M."/>
            <person name="Venter J.C."/>
        </authorList>
    </citation>
    <scope>NUCLEOTIDE SEQUENCE [LARGE SCALE GENOMIC DNA]</scope>
    <source>
        <strain evidence="3 4">CCY0110</strain>
    </source>
</reference>
<gene>
    <name evidence="3" type="primary">uppP</name>
    <name evidence="3" type="ORF">CY0110_21095</name>
</gene>
<keyword evidence="1" id="KW-1133">Transmembrane helix</keyword>